<evidence type="ECO:0000256" key="5">
    <source>
        <dbReference type="ARBA" id="ARBA00023242"/>
    </source>
</evidence>
<evidence type="ECO:0000256" key="4">
    <source>
        <dbReference type="ARBA" id="ARBA00023054"/>
    </source>
</evidence>
<dbReference type="Pfam" id="PF08216">
    <property type="entry name" value="CTNNBL"/>
    <property type="match status" value="1"/>
</dbReference>
<proteinExistence type="predicted"/>
<evidence type="ECO:0000256" key="3">
    <source>
        <dbReference type="ARBA" id="ARBA00022737"/>
    </source>
</evidence>
<dbReference type="InterPro" id="IPR039678">
    <property type="entry name" value="CTNNBL1"/>
</dbReference>
<dbReference type="Proteomes" id="UP001219934">
    <property type="component" value="Unassembled WGS sequence"/>
</dbReference>
<name>A0AAD6AZA4_9TELE</name>
<reference evidence="7" key="1">
    <citation type="submission" date="2022-11" db="EMBL/GenBank/DDBJ databases">
        <title>Chromosome-level genome of Pogonophryne albipinna.</title>
        <authorList>
            <person name="Jo E."/>
        </authorList>
    </citation>
    <scope>NUCLEOTIDE SEQUENCE</scope>
    <source>
        <strain evidence="7">SGF0006</strain>
        <tissue evidence="7">Muscle</tissue>
    </source>
</reference>
<keyword evidence="8" id="KW-1185">Reference proteome</keyword>
<dbReference type="PANTHER" id="PTHR14978">
    <property type="entry name" value="BETA-CATENIN-LIKE PROTEIN 1 NUCLEAR ASSOCIATED PROTEIN"/>
    <property type="match status" value="1"/>
</dbReference>
<sequence length="244" mass="26809">MVRRGEILDDGIEDDFYIRRLDAGLFVLQLICYIMVEISNSGIAQLQQRVQQILNLRGGSVKVVRHIMRAESAPGNDSPCTHGRSVPVTDLINGHAQYCIVPCRVAVVTGGESTSMPKKKAAVDSFTYASISGPALHFSNFPSQALLRIPNDGLTSGVRVDHRHTGEKSHLFHLSVSTSLGLVCNPCLGGRETPPGLRQLQHSLSNIRLTNQPSDEYAESIGDGKSEEFKEAERKRIMDLVENF</sequence>
<dbReference type="Gene3D" id="1.25.10.10">
    <property type="entry name" value="Leucine-rich Repeat Variant"/>
    <property type="match status" value="1"/>
</dbReference>
<evidence type="ECO:0000313" key="7">
    <source>
        <dbReference type="EMBL" id="KAJ4933842.1"/>
    </source>
</evidence>
<evidence type="ECO:0000256" key="1">
    <source>
        <dbReference type="ARBA" id="ARBA00004123"/>
    </source>
</evidence>
<evidence type="ECO:0000256" key="2">
    <source>
        <dbReference type="ARBA" id="ARBA00022553"/>
    </source>
</evidence>
<gene>
    <name evidence="7" type="ORF">JOQ06_006651</name>
</gene>
<dbReference type="EMBL" id="JAPTMU010000012">
    <property type="protein sequence ID" value="KAJ4933842.1"/>
    <property type="molecule type" value="Genomic_DNA"/>
</dbReference>
<keyword evidence="4" id="KW-0175">Coiled coil</keyword>
<keyword evidence="3" id="KW-0677">Repeat</keyword>
<comment type="caution">
    <text evidence="7">The sequence shown here is derived from an EMBL/GenBank/DDBJ whole genome shotgun (WGS) entry which is preliminary data.</text>
</comment>
<comment type="subcellular location">
    <subcellularLocation>
        <location evidence="1">Nucleus</location>
    </subcellularLocation>
</comment>
<dbReference type="AlphaFoldDB" id="A0AAD6AZA4"/>
<dbReference type="InterPro" id="IPR011989">
    <property type="entry name" value="ARM-like"/>
</dbReference>
<accession>A0AAD6AZA4</accession>
<dbReference type="InterPro" id="IPR013180">
    <property type="entry name" value="CTNNBL1_N"/>
</dbReference>
<evidence type="ECO:0000313" key="8">
    <source>
        <dbReference type="Proteomes" id="UP001219934"/>
    </source>
</evidence>
<dbReference type="PANTHER" id="PTHR14978:SF0">
    <property type="entry name" value="BETA-CATENIN-LIKE PROTEIN 1"/>
    <property type="match status" value="1"/>
</dbReference>
<organism evidence="7 8">
    <name type="scientific">Pogonophryne albipinna</name>
    <dbReference type="NCBI Taxonomy" id="1090488"/>
    <lineage>
        <taxon>Eukaryota</taxon>
        <taxon>Metazoa</taxon>
        <taxon>Chordata</taxon>
        <taxon>Craniata</taxon>
        <taxon>Vertebrata</taxon>
        <taxon>Euteleostomi</taxon>
        <taxon>Actinopterygii</taxon>
        <taxon>Neopterygii</taxon>
        <taxon>Teleostei</taxon>
        <taxon>Neoteleostei</taxon>
        <taxon>Acanthomorphata</taxon>
        <taxon>Eupercaria</taxon>
        <taxon>Perciformes</taxon>
        <taxon>Notothenioidei</taxon>
        <taxon>Pogonophryne</taxon>
    </lineage>
</organism>
<keyword evidence="2" id="KW-0597">Phosphoprotein</keyword>
<evidence type="ECO:0000259" key="6">
    <source>
        <dbReference type="Pfam" id="PF08216"/>
    </source>
</evidence>
<keyword evidence="5" id="KW-0539">Nucleus</keyword>
<dbReference type="GO" id="GO:0005681">
    <property type="term" value="C:spliceosomal complex"/>
    <property type="evidence" value="ECO:0007669"/>
    <property type="project" value="TreeGrafter"/>
</dbReference>
<feature type="domain" description="Beta-catenin-like protein 1 N-terminal" evidence="6">
    <location>
        <begin position="10"/>
        <end position="69"/>
    </location>
</feature>
<protein>
    <recommendedName>
        <fullName evidence="6">Beta-catenin-like protein 1 N-terminal domain-containing protein</fullName>
    </recommendedName>
</protein>